<gene>
    <name evidence="2" type="ORF">CUN49_11190</name>
</gene>
<protein>
    <recommendedName>
        <fullName evidence="1">Nudix hydrolase domain-containing protein</fullName>
    </recommendedName>
</protein>
<sequence>MLTVKAQRDCNFSTCPGKMALPSCLSTDSDWSVNHDCDSPFSVRYSCGEFRLSDECDMSLQTLTAALQHLLGTVNSPSEVPSAYQSALRDLFTGIGVLSQDGQTFSTPTARFFVQSLLRCLEEGALSASAWQGTPESFCDGLGAALTQTLEEHRLGCSAQPQPLRIVQTAVAIIKAQRNGEDVYLMQYDAAARQFQLLGGKREPSDESTAAALIRELREELGMAHLTPERDFKLYPLVEGVREMSVSESTHVLSAYDHSFYQLLQVRFRLPEDEVTRWLTMHELIHGRTHDGRKVSRLLVNYLAEILPTLRHSLDETLE</sequence>
<dbReference type="PROSITE" id="PS51462">
    <property type="entry name" value="NUDIX"/>
    <property type="match status" value="1"/>
</dbReference>
<dbReference type="EMBL" id="PGTM01000174">
    <property type="protein sequence ID" value="PJF35311.1"/>
    <property type="molecule type" value="Genomic_DNA"/>
</dbReference>
<accession>A0A2M8PCN5</accession>
<feature type="domain" description="Nudix hydrolase" evidence="1">
    <location>
        <begin position="163"/>
        <end position="302"/>
    </location>
</feature>
<comment type="caution">
    <text evidence="2">The sequence shown here is derived from an EMBL/GenBank/DDBJ whole genome shotgun (WGS) entry which is preliminary data.</text>
</comment>
<dbReference type="AlphaFoldDB" id="A0A2M8PCN5"/>
<proteinExistence type="predicted"/>
<reference evidence="2 3" key="1">
    <citation type="submission" date="2017-11" db="EMBL/GenBank/DDBJ databases">
        <title>Evolution of Phototrophy in the Chloroflexi Phylum Driven by Horizontal Gene Transfer.</title>
        <authorList>
            <person name="Ward L.M."/>
            <person name="Hemp J."/>
            <person name="Shih P.M."/>
            <person name="Mcglynn S.E."/>
            <person name="Fischer W."/>
        </authorList>
    </citation>
    <scope>NUCLEOTIDE SEQUENCE [LARGE SCALE GENOMIC DNA]</scope>
    <source>
        <strain evidence="2">JP3_13</strain>
    </source>
</reference>
<dbReference type="Pfam" id="PF00293">
    <property type="entry name" value="NUDIX"/>
    <property type="match status" value="1"/>
</dbReference>
<name>A0A2M8PCN5_9CHLR</name>
<dbReference type="Proteomes" id="UP000229681">
    <property type="component" value="Unassembled WGS sequence"/>
</dbReference>
<evidence type="ECO:0000259" key="1">
    <source>
        <dbReference type="PROSITE" id="PS51462"/>
    </source>
</evidence>
<organism evidence="2 3">
    <name type="scientific">Candidatus Thermofonsia Clade 1 bacterium</name>
    <dbReference type="NCBI Taxonomy" id="2364210"/>
    <lineage>
        <taxon>Bacteria</taxon>
        <taxon>Bacillati</taxon>
        <taxon>Chloroflexota</taxon>
        <taxon>Candidatus Thermofontia</taxon>
        <taxon>Candidatus Thermofonsia Clade 1</taxon>
    </lineage>
</organism>
<dbReference type="SUPFAM" id="SSF55811">
    <property type="entry name" value="Nudix"/>
    <property type="match status" value="1"/>
</dbReference>
<evidence type="ECO:0000313" key="2">
    <source>
        <dbReference type="EMBL" id="PJF35311.1"/>
    </source>
</evidence>
<dbReference type="InterPro" id="IPR015797">
    <property type="entry name" value="NUDIX_hydrolase-like_dom_sf"/>
</dbReference>
<evidence type="ECO:0000313" key="3">
    <source>
        <dbReference type="Proteomes" id="UP000229681"/>
    </source>
</evidence>
<dbReference type="Gene3D" id="3.90.79.10">
    <property type="entry name" value="Nucleoside Triphosphate Pyrophosphohydrolase"/>
    <property type="match status" value="1"/>
</dbReference>
<dbReference type="InterPro" id="IPR000086">
    <property type="entry name" value="NUDIX_hydrolase_dom"/>
</dbReference>